<dbReference type="Proteomes" id="UP000564704">
    <property type="component" value="Unassembled WGS sequence"/>
</dbReference>
<sequence length="332" mass="37986">MTANEIKTHTRNFARKSDALGAFSLLGTFATYMAALWTGATYVTNPLIAIPMVVVLAFASVRLYVLQHDCGHYSLFATRRLNDWAGHLLSLPSLTPYRVMQYNHNLHHAYLGNLDHRETTEVYTMTLAEWQAAPWRRRLWYRLYRNPVLMLGLGGVYAYFIAYRWPVNTRKVGVLGVVLHNIAVLGYVATIWWAFGSAGLAIWAASAVLAGAIGVFLVYLQHNFEDTYWDRKPDLDFHKATLDGSSSLDLGWLWDLGTGNIAYHDLHHFNPGVPSYRLRACQKALPMHLRPHEPIRWPEALRAFRLKLWDEEAERLVPFPKSREDQHTVPAE</sequence>
<dbReference type="Pfam" id="PF00487">
    <property type="entry name" value="FA_desaturase"/>
    <property type="match status" value="1"/>
</dbReference>
<protein>
    <submittedName>
        <fullName evidence="3">Fatty acid desaturase</fullName>
    </submittedName>
</protein>
<comment type="caution">
    <text evidence="3">The sequence shown here is derived from an EMBL/GenBank/DDBJ whole genome shotgun (WGS) entry which is preliminary data.</text>
</comment>
<keyword evidence="1" id="KW-0812">Transmembrane</keyword>
<dbReference type="CDD" id="cd03507">
    <property type="entry name" value="Delta12-FADS-like"/>
    <property type="match status" value="1"/>
</dbReference>
<proteinExistence type="predicted"/>
<dbReference type="PANTHER" id="PTHR19353:SF73">
    <property type="entry name" value="FATTY ACID DESATURASE"/>
    <property type="match status" value="1"/>
</dbReference>
<dbReference type="OrthoDB" id="9769653at2"/>
<feature type="transmembrane region" description="Helical" evidence="1">
    <location>
        <begin position="200"/>
        <end position="220"/>
    </location>
</feature>
<evidence type="ECO:0000259" key="2">
    <source>
        <dbReference type="Pfam" id="PF00487"/>
    </source>
</evidence>
<accession>A0A844CZ87</accession>
<keyword evidence="1" id="KW-1133">Transmembrane helix</keyword>
<dbReference type="RefSeq" id="WP_154152576.1">
    <property type="nucleotide sequence ID" value="NZ_SZWE01000001.1"/>
</dbReference>
<feature type="domain" description="Fatty acid desaturase" evidence="2">
    <location>
        <begin position="49"/>
        <end position="291"/>
    </location>
</feature>
<keyword evidence="4" id="KW-1185">Reference proteome</keyword>
<dbReference type="GO" id="GO:0016020">
    <property type="term" value="C:membrane"/>
    <property type="evidence" value="ECO:0007669"/>
    <property type="project" value="TreeGrafter"/>
</dbReference>
<evidence type="ECO:0000256" key="1">
    <source>
        <dbReference type="SAM" id="Phobius"/>
    </source>
</evidence>
<reference evidence="3 4" key="1">
    <citation type="submission" date="2019-05" db="EMBL/GenBank/DDBJ databases">
        <title>Roseovarius bejariae sp. nov., a moderately halophylic bacterium isolated from a saline soil in Rambla Salada (Murcia).</title>
        <authorList>
            <person name="Castro D.J."/>
            <person name="Gomez-Altuve A."/>
            <person name="Reina J.C."/>
            <person name="Rodriguez M."/>
            <person name="Sampedro I."/>
            <person name="Llamas I."/>
            <person name="Martinez-Checa F."/>
        </authorList>
    </citation>
    <scope>NUCLEOTIDE SEQUENCE [LARGE SCALE GENOMIC DNA]</scope>
    <source>
        <strain evidence="3 4">A21</strain>
    </source>
</reference>
<dbReference type="EMBL" id="SZWE01000001">
    <property type="protein sequence ID" value="MRU16406.1"/>
    <property type="molecule type" value="Genomic_DNA"/>
</dbReference>
<feature type="transmembrane region" description="Helical" evidence="1">
    <location>
        <begin position="20"/>
        <end position="40"/>
    </location>
</feature>
<evidence type="ECO:0000313" key="3">
    <source>
        <dbReference type="EMBL" id="MRU16406.1"/>
    </source>
</evidence>
<dbReference type="AlphaFoldDB" id="A0A844CZ87"/>
<dbReference type="InterPro" id="IPR012171">
    <property type="entry name" value="Fatty_acid_desaturase"/>
</dbReference>
<organism evidence="3 4">
    <name type="scientific">Roseovarius bejariae</name>
    <dbReference type="NCBI Taxonomy" id="2576383"/>
    <lineage>
        <taxon>Bacteria</taxon>
        <taxon>Pseudomonadati</taxon>
        <taxon>Pseudomonadota</taxon>
        <taxon>Alphaproteobacteria</taxon>
        <taxon>Rhodobacterales</taxon>
        <taxon>Roseobacteraceae</taxon>
        <taxon>Roseovarius</taxon>
    </lineage>
</organism>
<dbReference type="InterPro" id="IPR005804">
    <property type="entry name" value="FA_desaturase_dom"/>
</dbReference>
<feature type="transmembrane region" description="Helical" evidence="1">
    <location>
        <begin position="46"/>
        <end position="65"/>
    </location>
</feature>
<dbReference type="GO" id="GO:0006629">
    <property type="term" value="P:lipid metabolic process"/>
    <property type="evidence" value="ECO:0007669"/>
    <property type="project" value="InterPro"/>
</dbReference>
<name>A0A844CZ87_9RHOB</name>
<feature type="transmembrane region" description="Helical" evidence="1">
    <location>
        <begin position="174"/>
        <end position="195"/>
    </location>
</feature>
<gene>
    <name evidence="3" type="ORF">FDP25_13265</name>
</gene>
<keyword evidence="1" id="KW-0472">Membrane</keyword>
<dbReference type="PANTHER" id="PTHR19353">
    <property type="entry name" value="FATTY ACID DESATURASE 2"/>
    <property type="match status" value="1"/>
</dbReference>
<evidence type="ECO:0000313" key="4">
    <source>
        <dbReference type="Proteomes" id="UP000564704"/>
    </source>
</evidence>
<dbReference type="GO" id="GO:0016717">
    <property type="term" value="F:oxidoreductase activity, acting on paired donors, with oxidation of a pair of donors resulting in the reduction of molecular oxygen to two molecules of water"/>
    <property type="evidence" value="ECO:0007669"/>
    <property type="project" value="TreeGrafter"/>
</dbReference>